<dbReference type="SUPFAM" id="SSF56634">
    <property type="entry name" value="Heme-dependent catalase-like"/>
    <property type="match status" value="1"/>
</dbReference>
<comment type="cofactor">
    <cofactor evidence="1">
        <name>heme b</name>
        <dbReference type="ChEBI" id="CHEBI:60344"/>
    </cofactor>
</comment>
<gene>
    <name evidence="6" type="ORF">I7V36_07950</name>
</gene>
<dbReference type="InterPro" id="IPR006314">
    <property type="entry name" value="Dyp_peroxidase"/>
</dbReference>
<evidence type="ECO:0008006" key="8">
    <source>
        <dbReference type="Google" id="ProtNLM"/>
    </source>
</evidence>
<protein>
    <recommendedName>
        <fullName evidence="8">Peroxidase</fullName>
    </recommendedName>
</protein>
<comment type="caution">
    <text evidence="6">The sequence shown here is derived from an EMBL/GenBank/DDBJ whole genome shotgun (WGS) entry which is preliminary data.</text>
</comment>
<dbReference type="Gene3D" id="2.40.180.10">
    <property type="entry name" value="Catalase core domain"/>
    <property type="match status" value="1"/>
</dbReference>
<reference evidence="6 7" key="1">
    <citation type="submission" date="2020-12" db="EMBL/GenBank/DDBJ databases">
        <title>Draft genome sequence of Halomonas pacifica strain CARE-V15.</title>
        <authorList>
            <person name="Vignesh N."/>
            <person name="Thabitha A."/>
            <person name="Saravanan R."/>
            <person name="Manigandan V."/>
        </authorList>
    </citation>
    <scope>NUCLEOTIDE SEQUENCE [LARGE SCALE GENOMIC DNA]</scope>
    <source>
        <strain evidence="6 7">CARE-V15</strain>
    </source>
</reference>
<dbReference type="PANTHER" id="PTHR30521:SF5">
    <property type="entry name" value="BLR4509 PROTEIN"/>
    <property type="match status" value="1"/>
</dbReference>
<keyword evidence="2" id="KW-0575">Peroxidase</keyword>
<evidence type="ECO:0000256" key="5">
    <source>
        <dbReference type="ARBA" id="ARBA00023004"/>
    </source>
</evidence>
<keyword evidence="3" id="KW-0479">Metal-binding</keyword>
<proteinExistence type="predicted"/>
<keyword evidence="4" id="KW-0560">Oxidoreductase</keyword>
<dbReference type="PROSITE" id="PS51404">
    <property type="entry name" value="DYP_PEROXIDASE"/>
    <property type="match status" value="1"/>
</dbReference>
<dbReference type="PANTHER" id="PTHR30521">
    <property type="entry name" value="DEFERROCHELATASE/PEROXIDASE"/>
    <property type="match status" value="1"/>
</dbReference>
<evidence type="ECO:0000256" key="3">
    <source>
        <dbReference type="ARBA" id="ARBA00022723"/>
    </source>
</evidence>
<evidence type="ECO:0000313" key="7">
    <source>
        <dbReference type="Proteomes" id="UP000651738"/>
    </source>
</evidence>
<dbReference type="Proteomes" id="UP000651738">
    <property type="component" value="Unassembled WGS sequence"/>
</dbReference>
<accession>A0ABD4L162</accession>
<keyword evidence="5" id="KW-0408">Iron</keyword>
<dbReference type="AlphaFoldDB" id="A0ABD4L162"/>
<dbReference type="InterPro" id="IPR011008">
    <property type="entry name" value="Dimeric_a/b-barrel"/>
</dbReference>
<dbReference type="GO" id="GO:0004601">
    <property type="term" value="F:peroxidase activity"/>
    <property type="evidence" value="ECO:0007669"/>
    <property type="project" value="UniProtKB-KW"/>
</dbReference>
<evidence type="ECO:0000313" key="6">
    <source>
        <dbReference type="EMBL" id="MBH8580028.1"/>
    </source>
</evidence>
<name>A0ABD4L162_9GAMM</name>
<evidence type="ECO:0000256" key="2">
    <source>
        <dbReference type="ARBA" id="ARBA00022559"/>
    </source>
</evidence>
<dbReference type="EMBL" id="JAEDAF010000006">
    <property type="protein sequence ID" value="MBH8580028.1"/>
    <property type="molecule type" value="Genomic_DNA"/>
</dbReference>
<evidence type="ECO:0000256" key="4">
    <source>
        <dbReference type="ARBA" id="ARBA00023002"/>
    </source>
</evidence>
<sequence>MAELEFEDIQGILLSGYAGLPEARFLLLTFGEAAAARAWLGEALPRIEAAAAGRPQGGSRLHLAFTWTGLEHLGLSWQALKGFAREFREGMAGSARRSRLLGDTGGSAPEHWQWGGPDGEPLHALLMLYAATPGEMETRLASEWAALGAAGIRVVSALTSRSLPDGREHFGFRDGISDPKLAGVSTSRDARQRVALGEFVLGYPNARDQLTLRPLVDPIEDPAGLLPEVVEDSDLRDFGRNGSYLVFRQLSQDVAGFWGWIADQAPTPEARLALAAKLVGRWPDGESLIRAPRRPSGAGPDNDFGYHQEDPDGLRCPLGAHIRRANPRDMLPPRPGTEASLAINHRHRLLRRGRPYGPPLAEGLDPEALLAAGDDGVERGLHFLCFNAEPSRQFEFVQHTWLENANFAGLRGESDPLVGSRGAGDKGGDAFSVPEEPVRCRYQGLPRFVRVRGGGYFFLPGLRALRYLAAPPRGLTTEPSAPAPPAVLLPDTWWLRGGRAINDALERGLALSRRATRLRNGVDRLLQWPLTDALQAWLRWRRRHYAIDADLGLAEERELAGEAEVARRITEQMSEFLLRTYRHGTAERAGNTKTHGLLKAQFEVLELPEPLRVGLFREPRAFEAWARFGGPGPRVVADMRDNGVLSLGVKVLGVPGETLLDDEAHTQDFSGISAPTFTTPDVYENAKLQRLIGAGMPVWYFLNPFDSHYADMLLQALHAKAHGSPFEVGYWSCVPYLYGKGRAIKYRFVPLLERRSKVPLPAPDDYLRRAMVETLSEEAEVVFELRIQFQEDPLTMPIEDASIIWTSEEIPVARLRLPRQEFDTQARERLARELTINPWHALPEHRPLGNQNRARKLIYYETSRLRQRINGEEHFKP</sequence>
<dbReference type="InterPro" id="IPR020835">
    <property type="entry name" value="Catalase_sf"/>
</dbReference>
<dbReference type="RefSeq" id="WP_198057494.1">
    <property type="nucleotide sequence ID" value="NZ_JAEDAF010000006.1"/>
</dbReference>
<organism evidence="6 7">
    <name type="scientific">Bisbaumannia pacifica</name>
    <dbReference type="NCBI Taxonomy" id="77098"/>
    <lineage>
        <taxon>Bacteria</taxon>
        <taxon>Pseudomonadati</taxon>
        <taxon>Pseudomonadota</taxon>
        <taxon>Gammaproteobacteria</taxon>
        <taxon>Oceanospirillales</taxon>
        <taxon>Halomonadaceae</taxon>
        <taxon>Bisbaumannia</taxon>
    </lineage>
</organism>
<dbReference type="SUPFAM" id="SSF54909">
    <property type="entry name" value="Dimeric alpha+beta barrel"/>
    <property type="match status" value="1"/>
</dbReference>
<evidence type="ECO:0000256" key="1">
    <source>
        <dbReference type="ARBA" id="ARBA00001970"/>
    </source>
</evidence>
<dbReference type="GO" id="GO:0046872">
    <property type="term" value="F:metal ion binding"/>
    <property type="evidence" value="ECO:0007669"/>
    <property type="project" value="UniProtKB-KW"/>
</dbReference>